<dbReference type="Proteomes" id="UP000185891">
    <property type="component" value="Unassembled WGS sequence"/>
</dbReference>
<dbReference type="GO" id="GO:0005524">
    <property type="term" value="F:ATP binding"/>
    <property type="evidence" value="ECO:0007669"/>
    <property type="project" value="UniProtKB-KW"/>
</dbReference>
<evidence type="ECO:0000256" key="15">
    <source>
        <dbReference type="SAM" id="Phobius"/>
    </source>
</evidence>
<keyword evidence="7 15" id="KW-0812">Transmembrane</keyword>
<evidence type="ECO:0000259" key="16">
    <source>
        <dbReference type="PROSITE" id="PS50109"/>
    </source>
</evidence>
<dbReference type="PROSITE" id="PS50885">
    <property type="entry name" value="HAMP"/>
    <property type="match status" value="1"/>
</dbReference>
<proteinExistence type="predicted"/>
<dbReference type="InterPro" id="IPR003661">
    <property type="entry name" value="HisK_dim/P_dom"/>
</dbReference>
<dbReference type="Pfam" id="PF00512">
    <property type="entry name" value="HisKA"/>
    <property type="match status" value="1"/>
</dbReference>
<evidence type="ECO:0000259" key="19">
    <source>
        <dbReference type="PROSITE" id="PS50885"/>
    </source>
</evidence>
<dbReference type="InterPro" id="IPR000700">
    <property type="entry name" value="PAS-assoc_C"/>
</dbReference>
<dbReference type="SMART" id="SM00091">
    <property type="entry name" value="PAS"/>
    <property type="match status" value="1"/>
</dbReference>
<dbReference type="Pfam" id="PF02518">
    <property type="entry name" value="HATPase_c"/>
    <property type="match status" value="1"/>
</dbReference>
<dbReference type="Pfam" id="PF00989">
    <property type="entry name" value="PAS"/>
    <property type="match status" value="1"/>
</dbReference>
<name>A0A1F5ENR6_9BACT</name>
<evidence type="ECO:0000256" key="8">
    <source>
        <dbReference type="ARBA" id="ARBA00022741"/>
    </source>
</evidence>
<keyword evidence="8" id="KW-0547">Nucleotide-binding</keyword>
<dbReference type="GO" id="GO:0006355">
    <property type="term" value="P:regulation of DNA-templated transcription"/>
    <property type="evidence" value="ECO:0007669"/>
    <property type="project" value="InterPro"/>
</dbReference>
<dbReference type="AlphaFoldDB" id="A0A1F5ENR6"/>
<keyword evidence="5" id="KW-0597">Phosphoprotein</keyword>
<dbReference type="GO" id="GO:0007234">
    <property type="term" value="P:osmosensory signaling via phosphorelay pathway"/>
    <property type="evidence" value="ECO:0007669"/>
    <property type="project" value="TreeGrafter"/>
</dbReference>
<feature type="transmembrane region" description="Helical" evidence="15">
    <location>
        <begin position="331"/>
        <end position="350"/>
    </location>
</feature>
<keyword evidence="4" id="KW-1003">Cell membrane</keyword>
<dbReference type="PRINTS" id="PR00344">
    <property type="entry name" value="BCTRLSENSOR"/>
</dbReference>
<dbReference type="InterPro" id="IPR048760">
    <property type="entry name" value="VP0354-like_sensor_dom"/>
</dbReference>
<dbReference type="GO" id="GO:0000155">
    <property type="term" value="F:phosphorelay sensor kinase activity"/>
    <property type="evidence" value="ECO:0007669"/>
    <property type="project" value="InterPro"/>
</dbReference>
<comment type="subcellular location">
    <subcellularLocation>
        <location evidence="2">Cell membrane</location>
        <topology evidence="2">Multi-pass membrane protein</topology>
    </subcellularLocation>
</comment>
<dbReference type="InterPro" id="IPR036890">
    <property type="entry name" value="HATPase_C_sf"/>
</dbReference>
<evidence type="ECO:0000256" key="14">
    <source>
        <dbReference type="SAM" id="Coils"/>
    </source>
</evidence>
<dbReference type="GO" id="GO:0005886">
    <property type="term" value="C:plasma membrane"/>
    <property type="evidence" value="ECO:0007669"/>
    <property type="project" value="UniProtKB-SubCell"/>
</dbReference>
<keyword evidence="11 15" id="KW-1133">Transmembrane helix</keyword>
<dbReference type="SMART" id="SM00388">
    <property type="entry name" value="HisKA"/>
    <property type="match status" value="1"/>
</dbReference>
<dbReference type="InterPro" id="IPR035965">
    <property type="entry name" value="PAS-like_dom_sf"/>
</dbReference>
<dbReference type="SUPFAM" id="SSF55785">
    <property type="entry name" value="PYP-like sensor domain (PAS domain)"/>
    <property type="match status" value="1"/>
</dbReference>
<evidence type="ECO:0000256" key="13">
    <source>
        <dbReference type="ARBA" id="ARBA00023136"/>
    </source>
</evidence>
<keyword evidence="12" id="KW-0902">Two-component regulatory system</keyword>
<dbReference type="Gene3D" id="1.10.287.130">
    <property type="match status" value="1"/>
</dbReference>
<gene>
    <name evidence="20" type="ORF">A3E89_01215</name>
</gene>
<dbReference type="InterPro" id="IPR003594">
    <property type="entry name" value="HATPase_dom"/>
</dbReference>
<dbReference type="CDD" id="cd06225">
    <property type="entry name" value="HAMP"/>
    <property type="match status" value="1"/>
</dbReference>
<feature type="domain" description="PAC" evidence="18">
    <location>
        <begin position="525"/>
        <end position="577"/>
    </location>
</feature>
<feature type="coiled-coil region" evidence="14">
    <location>
        <begin position="402"/>
        <end position="454"/>
    </location>
</feature>
<keyword evidence="9" id="KW-0418">Kinase</keyword>
<organism evidence="20 21">
    <name type="scientific">Candidatus Campbellbacteria bacterium RIFCSPHIGHO2_12_FULL_35_10</name>
    <dbReference type="NCBI Taxonomy" id="1797578"/>
    <lineage>
        <taxon>Bacteria</taxon>
        <taxon>Candidatus Campbelliibacteriota</taxon>
    </lineage>
</organism>
<evidence type="ECO:0000256" key="2">
    <source>
        <dbReference type="ARBA" id="ARBA00004651"/>
    </source>
</evidence>
<keyword evidence="14" id="KW-0175">Coiled coil</keyword>
<dbReference type="InterPro" id="IPR013767">
    <property type="entry name" value="PAS_fold"/>
</dbReference>
<evidence type="ECO:0000256" key="9">
    <source>
        <dbReference type="ARBA" id="ARBA00022777"/>
    </source>
</evidence>
<comment type="caution">
    <text evidence="20">The sequence shown here is derived from an EMBL/GenBank/DDBJ whole genome shotgun (WGS) entry which is preliminary data.</text>
</comment>
<dbReference type="SMART" id="SM00387">
    <property type="entry name" value="HATPase_c"/>
    <property type="match status" value="1"/>
</dbReference>
<dbReference type="Gene3D" id="6.10.340.10">
    <property type="match status" value="1"/>
</dbReference>
<keyword evidence="13 15" id="KW-0472">Membrane</keyword>
<keyword evidence="6" id="KW-0808">Transferase</keyword>
<sequence length="810" mass="91902">MNFLKRLKIGTKIIILSSFLAALFLGLSLFLFLSDVKAIFSDSFIKDYHNDVEIHSDEFSLFLRNVISDIKLIKENHALKMLLDYDKDISKRDNFVDAFEMTESVFLEVSSSRKIYGQIRYINENGYEIVRVNYVDGKSIVVEENDLQDKSNRNYFIEANKLNEGELYISNTDLNREGNPPEIEIPYKPVVRYAMPVFNEKKERKGVVVLNVLVSNLSDLITKRFDNEGDFFITDDEGYYIFFDGISKDDKRFGSPNDLNTGENIQKDLPIIYEEISHKDSGFGILDGQIYAFSKIYLNGLDDDTGRYWIFLKMIPTSEAFSVIKMIGRDALIIGISIFFLLFFTFYFAVKNVLKPLKDLEVAANQIKKGNFSQSIDVKNFDEIGVVAKTFNDMSKELAVLYSSMEERVKQKTNEVSEKLKDLENARTATLNVLEDVEEEKIKSDEEREKIKTIVESIGDGVFVTDRNSNIVMFNEAAEKMSGFSKDEAVGKKYREVLRFISEKDGSFQDEFIDNVIKNGMVDKMEGGTLLVKKQGGTIPVNESAAPLKNKENSVIGCVVVFRDITKEKEVDRAKTEFVSLASHQLRTPLTAINWYAEMLLSGDAGELNTDQKEFINQIYSGNQRMVDLVSALLNVSRIDLGTFAIDPQPVNFVEILDNVIDELKPLIESKKIKVEKIYENIPVINADKNLTRIIFQNLISNAVKYTPENGNVWISMKLERDDVLISVRDNGFGIPKGQQSKIFEKLFRADNVQNKEVEGTGLGLYIVKAIIEQSGGKIWFDSEENKGTAFFVTVPLTGMAKKTGTKGLS</sequence>
<dbReference type="InterPro" id="IPR004358">
    <property type="entry name" value="Sig_transdc_His_kin-like_C"/>
</dbReference>
<evidence type="ECO:0000256" key="4">
    <source>
        <dbReference type="ARBA" id="ARBA00022475"/>
    </source>
</evidence>
<dbReference type="GO" id="GO:0000156">
    <property type="term" value="F:phosphorelay response regulator activity"/>
    <property type="evidence" value="ECO:0007669"/>
    <property type="project" value="TreeGrafter"/>
</dbReference>
<comment type="catalytic activity">
    <reaction evidence="1">
        <text>ATP + protein L-histidine = ADP + protein N-phospho-L-histidine.</text>
        <dbReference type="EC" id="2.7.13.3"/>
    </reaction>
</comment>
<dbReference type="Gene3D" id="3.30.565.10">
    <property type="entry name" value="Histidine kinase-like ATPase, C-terminal domain"/>
    <property type="match status" value="1"/>
</dbReference>
<dbReference type="PANTHER" id="PTHR42878">
    <property type="entry name" value="TWO-COMPONENT HISTIDINE KINASE"/>
    <property type="match status" value="1"/>
</dbReference>
<dbReference type="InterPro" id="IPR005467">
    <property type="entry name" value="His_kinase_dom"/>
</dbReference>
<dbReference type="EMBL" id="MFAA01000017">
    <property type="protein sequence ID" value="OGD69032.1"/>
    <property type="molecule type" value="Genomic_DNA"/>
</dbReference>
<dbReference type="FunFam" id="3.30.565.10:FF:000006">
    <property type="entry name" value="Sensor histidine kinase WalK"/>
    <property type="match status" value="1"/>
</dbReference>
<dbReference type="InterPro" id="IPR000014">
    <property type="entry name" value="PAS"/>
</dbReference>
<evidence type="ECO:0000313" key="21">
    <source>
        <dbReference type="Proteomes" id="UP000185891"/>
    </source>
</evidence>
<evidence type="ECO:0000256" key="3">
    <source>
        <dbReference type="ARBA" id="ARBA00012438"/>
    </source>
</evidence>
<dbReference type="CDD" id="cd00075">
    <property type="entry name" value="HATPase"/>
    <property type="match status" value="1"/>
</dbReference>
<evidence type="ECO:0000256" key="11">
    <source>
        <dbReference type="ARBA" id="ARBA00022989"/>
    </source>
</evidence>
<feature type="domain" description="PAS" evidence="17">
    <location>
        <begin position="447"/>
        <end position="520"/>
    </location>
</feature>
<evidence type="ECO:0000256" key="6">
    <source>
        <dbReference type="ARBA" id="ARBA00022679"/>
    </source>
</evidence>
<evidence type="ECO:0000256" key="12">
    <source>
        <dbReference type="ARBA" id="ARBA00023012"/>
    </source>
</evidence>
<dbReference type="NCBIfam" id="TIGR00229">
    <property type="entry name" value="sensory_box"/>
    <property type="match status" value="1"/>
</dbReference>
<evidence type="ECO:0000259" key="17">
    <source>
        <dbReference type="PROSITE" id="PS50112"/>
    </source>
</evidence>
<dbReference type="SUPFAM" id="SSF55874">
    <property type="entry name" value="ATPase domain of HSP90 chaperone/DNA topoisomerase II/histidine kinase"/>
    <property type="match status" value="1"/>
</dbReference>
<dbReference type="SUPFAM" id="SSF158472">
    <property type="entry name" value="HAMP domain-like"/>
    <property type="match status" value="1"/>
</dbReference>
<dbReference type="SMART" id="SM00304">
    <property type="entry name" value="HAMP"/>
    <property type="match status" value="1"/>
</dbReference>
<dbReference type="PANTHER" id="PTHR42878:SF7">
    <property type="entry name" value="SENSOR HISTIDINE KINASE GLRK"/>
    <property type="match status" value="1"/>
</dbReference>
<dbReference type="EC" id="2.7.13.3" evidence="3"/>
<protein>
    <recommendedName>
        <fullName evidence="3">histidine kinase</fullName>
        <ecNumber evidence="3">2.7.13.3</ecNumber>
    </recommendedName>
</protein>
<dbReference type="InterPro" id="IPR050351">
    <property type="entry name" value="BphY/WalK/GraS-like"/>
</dbReference>
<dbReference type="GO" id="GO:0030295">
    <property type="term" value="F:protein kinase activator activity"/>
    <property type="evidence" value="ECO:0007669"/>
    <property type="project" value="TreeGrafter"/>
</dbReference>
<dbReference type="PROSITE" id="PS50112">
    <property type="entry name" value="PAS"/>
    <property type="match status" value="1"/>
</dbReference>
<evidence type="ECO:0000256" key="5">
    <source>
        <dbReference type="ARBA" id="ARBA00022553"/>
    </source>
</evidence>
<dbReference type="Gene3D" id="3.30.450.20">
    <property type="entry name" value="PAS domain"/>
    <property type="match status" value="2"/>
</dbReference>
<dbReference type="PROSITE" id="PS50109">
    <property type="entry name" value="HIS_KIN"/>
    <property type="match status" value="1"/>
</dbReference>
<evidence type="ECO:0000313" key="20">
    <source>
        <dbReference type="EMBL" id="OGD69032.1"/>
    </source>
</evidence>
<evidence type="ECO:0000259" key="18">
    <source>
        <dbReference type="PROSITE" id="PS50113"/>
    </source>
</evidence>
<feature type="domain" description="HAMP" evidence="19">
    <location>
        <begin position="351"/>
        <end position="403"/>
    </location>
</feature>
<evidence type="ECO:0000256" key="7">
    <source>
        <dbReference type="ARBA" id="ARBA00022692"/>
    </source>
</evidence>
<dbReference type="SUPFAM" id="SSF103190">
    <property type="entry name" value="Sensory domain-like"/>
    <property type="match status" value="2"/>
</dbReference>
<accession>A0A1F5ENR6</accession>
<dbReference type="CDD" id="cd00130">
    <property type="entry name" value="PAS"/>
    <property type="match status" value="1"/>
</dbReference>
<feature type="domain" description="Histidine kinase" evidence="16">
    <location>
        <begin position="581"/>
        <end position="799"/>
    </location>
</feature>
<evidence type="ECO:0000256" key="10">
    <source>
        <dbReference type="ARBA" id="ARBA00022840"/>
    </source>
</evidence>
<dbReference type="Pfam" id="PF21623">
    <property type="entry name" value="HK_sensor_dom_bact"/>
    <property type="match status" value="1"/>
</dbReference>
<dbReference type="InterPro" id="IPR036097">
    <property type="entry name" value="HisK_dim/P_sf"/>
</dbReference>
<dbReference type="InterPro" id="IPR003660">
    <property type="entry name" value="HAMP_dom"/>
</dbReference>
<evidence type="ECO:0000256" key="1">
    <source>
        <dbReference type="ARBA" id="ARBA00000085"/>
    </source>
</evidence>
<dbReference type="Pfam" id="PF00672">
    <property type="entry name" value="HAMP"/>
    <property type="match status" value="1"/>
</dbReference>
<dbReference type="PROSITE" id="PS50113">
    <property type="entry name" value="PAC"/>
    <property type="match status" value="1"/>
</dbReference>
<reference evidence="20 21" key="1">
    <citation type="journal article" date="2016" name="Nat. Commun.">
        <title>Thousands of microbial genomes shed light on interconnected biogeochemical processes in an aquifer system.</title>
        <authorList>
            <person name="Anantharaman K."/>
            <person name="Brown C.T."/>
            <person name="Hug L.A."/>
            <person name="Sharon I."/>
            <person name="Castelle C.J."/>
            <person name="Probst A.J."/>
            <person name="Thomas B.C."/>
            <person name="Singh A."/>
            <person name="Wilkins M.J."/>
            <person name="Karaoz U."/>
            <person name="Brodie E.L."/>
            <person name="Williams K.H."/>
            <person name="Hubbard S.S."/>
            <person name="Banfield J.F."/>
        </authorList>
    </citation>
    <scope>NUCLEOTIDE SEQUENCE [LARGE SCALE GENOMIC DNA]</scope>
</reference>
<dbReference type="InterPro" id="IPR029151">
    <property type="entry name" value="Sensor-like_sf"/>
</dbReference>
<keyword evidence="10" id="KW-0067">ATP-binding</keyword>
<dbReference type="SUPFAM" id="SSF47384">
    <property type="entry name" value="Homodimeric domain of signal transducing histidine kinase"/>
    <property type="match status" value="1"/>
</dbReference>
<dbReference type="CDD" id="cd00082">
    <property type="entry name" value="HisKA"/>
    <property type="match status" value="1"/>
</dbReference>